<evidence type="ECO:0000313" key="4">
    <source>
        <dbReference type="EMBL" id="QPC45185.1"/>
    </source>
</evidence>
<dbReference type="Pfam" id="PF01361">
    <property type="entry name" value="Tautomerase"/>
    <property type="match status" value="2"/>
</dbReference>
<evidence type="ECO:0000313" key="5">
    <source>
        <dbReference type="Proteomes" id="UP000593594"/>
    </source>
</evidence>
<evidence type="ECO:0000256" key="2">
    <source>
        <dbReference type="ARBA" id="ARBA00023235"/>
    </source>
</evidence>
<name>A0A7S8C846_9HYPH</name>
<gene>
    <name evidence="4" type="ORF">HW532_04805</name>
</gene>
<dbReference type="PANTHER" id="PTHR35530:SF1">
    <property type="entry name" value="2-HYDROXYMUCONATE TAUTOMERASE"/>
    <property type="match status" value="1"/>
</dbReference>
<evidence type="ECO:0000256" key="1">
    <source>
        <dbReference type="ARBA" id="ARBA00006723"/>
    </source>
</evidence>
<dbReference type="PANTHER" id="PTHR35530">
    <property type="entry name" value="TAUTOMERASE-RELATED"/>
    <property type="match status" value="1"/>
</dbReference>
<reference evidence="4 5" key="1">
    <citation type="submission" date="2020-06" db="EMBL/GenBank/DDBJ databases">
        <title>Genome sequence of 2 isolates from Red Sea Mangroves.</title>
        <authorList>
            <person name="Sefrji F."/>
            <person name="Michoud G."/>
            <person name="Merlino G."/>
            <person name="Daffonchio D."/>
        </authorList>
    </citation>
    <scope>NUCLEOTIDE SEQUENCE [LARGE SCALE GENOMIC DNA]</scope>
    <source>
        <strain evidence="4 5">R1DC25</strain>
    </source>
</reference>
<dbReference type="EMBL" id="CP058214">
    <property type="protein sequence ID" value="QPC45185.1"/>
    <property type="molecule type" value="Genomic_DNA"/>
</dbReference>
<dbReference type="Gene3D" id="3.30.429.10">
    <property type="entry name" value="Macrophage Migration Inhibitory Factor"/>
    <property type="match status" value="2"/>
</dbReference>
<comment type="similarity">
    <text evidence="1">Belongs to the 4-oxalocrotonate tautomerase family.</text>
</comment>
<proteinExistence type="inferred from homology"/>
<keyword evidence="5" id="KW-1185">Reference proteome</keyword>
<feature type="domain" description="4-oxalocrotonate tautomerase-like" evidence="3">
    <location>
        <begin position="2"/>
        <end position="60"/>
    </location>
</feature>
<evidence type="ECO:0000259" key="3">
    <source>
        <dbReference type="Pfam" id="PF01361"/>
    </source>
</evidence>
<dbReference type="InterPro" id="IPR014347">
    <property type="entry name" value="Tautomerase/MIF_sf"/>
</dbReference>
<dbReference type="InterPro" id="IPR004370">
    <property type="entry name" value="4-OT-like_dom"/>
</dbReference>
<organism evidence="4 5">
    <name type="scientific">Kaustia mangrovi</name>
    <dbReference type="NCBI Taxonomy" id="2593653"/>
    <lineage>
        <taxon>Bacteria</taxon>
        <taxon>Pseudomonadati</taxon>
        <taxon>Pseudomonadota</taxon>
        <taxon>Alphaproteobacteria</taxon>
        <taxon>Hyphomicrobiales</taxon>
        <taxon>Parvibaculaceae</taxon>
        <taxon>Kaustia</taxon>
    </lineage>
</organism>
<accession>A0A7S8C846</accession>
<protein>
    <submittedName>
        <fullName evidence="4">Tautomerase family protein</fullName>
    </submittedName>
</protein>
<dbReference type="KEGG" id="kmn:HW532_04805"/>
<dbReference type="AlphaFoldDB" id="A0A7S8C846"/>
<dbReference type="Proteomes" id="UP000593594">
    <property type="component" value="Chromosome"/>
</dbReference>
<dbReference type="GO" id="GO:0016853">
    <property type="term" value="F:isomerase activity"/>
    <property type="evidence" value="ECO:0007669"/>
    <property type="project" value="UniProtKB-KW"/>
</dbReference>
<sequence length="134" mass="14628">MPFVHIKIAGMALTPEQVRHVQDEATRLMATVMRKKRELTAVLVEQVPADAWTVGAEPVRVAGHLDVKVTEGTNTAEEKSRFIAAAAKLLKDVLGSDLPVATYVVVHELAADSWGYDGLSQEHRRKTGPAVLTF</sequence>
<keyword evidence="2" id="KW-0413">Isomerase</keyword>
<dbReference type="SUPFAM" id="SSF55331">
    <property type="entry name" value="Tautomerase/MIF"/>
    <property type="match status" value="1"/>
</dbReference>
<feature type="domain" description="4-oxalocrotonate tautomerase-like" evidence="3">
    <location>
        <begin position="64"/>
        <end position="123"/>
    </location>
</feature>